<protein>
    <submittedName>
        <fullName evidence="1">Uncharacterized protein</fullName>
    </submittedName>
</protein>
<evidence type="ECO:0000313" key="1">
    <source>
        <dbReference type="EMBL" id="SFP83328.1"/>
    </source>
</evidence>
<accession>A0A1I5TK34</accession>
<evidence type="ECO:0000313" key="2">
    <source>
        <dbReference type="Proteomes" id="UP000243084"/>
    </source>
</evidence>
<name>A0A1I5TK34_9GAMM</name>
<reference evidence="2" key="1">
    <citation type="submission" date="2016-10" db="EMBL/GenBank/DDBJ databases">
        <authorList>
            <person name="Varghese N."/>
            <person name="Submissions S."/>
        </authorList>
    </citation>
    <scope>NUCLEOTIDE SEQUENCE [LARGE SCALE GENOMIC DNA]</scope>
    <source>
        <strain evidence="2">JCM 18195</strain>
    </source>
</reference>
<organism evidence="1 2">
    <name type="scientific">Geopseudomonas sagittaria</name>
    <dbReference type="NCBI Taxonomy" id="1135990"/>
    <lineage>
        <taxon>Bacteria</taxon>
        <taxon>Pseudomonadati</taxon>
        <taxon>Pseudomonadota</taxon>
        <taxon>Gammaproteobacteria</taxon>
        <taxon>Pseudomonadales</taxon>
        <taxon>Pseudomonadaceae</taxon>
        <taxon>Geopseudomonas</taxon>
    </lineage>
</organism>
<gene>
    <name evidence="1" type="ORF">SAMN05216229_106159</name>
</gene>
<dbReference type="RefSeq" id="WP_175526629.1">
    <property type="nucleotide sequence ID" value="NZ_FOXM01000006.1"/>
</dbReference>
<proteinExistence type="predicted"/>
<dbReference type="EMBL" id="FOXM01000006">
    <property type="protein sequence ID" value="SFP83328.1"/>
    <property type="molecule type" value="Genomic_DNA"/>
</dbReference>
<dbReference type="AlphaFoldDB" id="A0A1I5TK34"/>
<sequence>MLILAADIGGSRAHLFSRHGRGRRERPLSGAGSAFLVGRLIAQAG</sequence>
<keyword evidence="2" id="KW-1185">Reference proteome</keyword>
<dbReference type="Proteomes" id="UP000243084">
    <property type="component" value="Unassembled WGS sequence"/>
</dbReference>